<dbReference type="SMART" id="SM00213">
    <property type="entry name" value="UBQ"/>
    <property type="match status" value="1"/>
</dbReference>
<dbReference type="Gene3D" id="3.10.20.90">
    <property type="entry name" value="Phosphatidylinositol 3-kinase Catalytic Subunit, Chain A, domain 1"/>
    <property type="match status" value="1"/>
</dbReference>
<dbReference type="EMBL" id="HBGW01015689">
    <property type="protein sequence ID" value="CAD9522764.1"/>
    <property type="molecule type" value="Transcribed_RNA"/>
</dbReference>
<feature type="domain" description="Ubiquitin-like" evidence="1">
    <location>
        <begin position="52"/>
        <end position="120"/>
    </location>
</feature>
<evidence type="ECO:0000259" key="1">
    <source>
        <dbReference type="PROSITE" id="PS50053"/>
    </source>
</evidence>
<name>A0A7S2IM47_9DINO</name>
<protein>
    <recommendedName>
        <fullName evidence="1">Ubiquitin-like domain-containing protein</fullName>
    </recommendedName>
</protein>
<dbReference type="InterPro" id="IPR029071">
    <property type="entry name" value="Ubiquitin-like_domsf"/>
</dbReference>
<gene>
    <name evidence="2" type="ORF">BRAN1462_LOCUS9967</name>
</gene>
<accession>A0A7S2IM47</accession>
<dbReference type="InterPro" id="IPR043140">
    <property type="entry name" value="Ribosomal_uS14_sf"/>
</dbReference>
<reference evidence="2" key="1">
    <citation type="submission" date="2021-01" db="EMBL/GenBank/DDBJ databases">
        <authorList>
            <person name="Corre E."/>
            <person name="Pelletier E."/>
            <person name="Niang G."/>
            <person name="Scheremetjew M."/>
            <person name="Finn R."/>
            <person name="Kale V."/>
            <person name="Holt S."/>
            <person name="Cochrane G."/>
            <person name="Meng A."/>
            <person name="Brown T."/>
            <person name="Cohen L."/>
        </authorList>
    </citation>
    <scope>NUCLEOTIDE SEQUENCE</scope>
    <source>
        <strain evidence="2">RCC3387</strain>
    </source>
</reference>
<organism evidence="2">
    <name type="scientific">Zooxanthella nutricula</name>
    <dbReference type="NCBI Taxonomy" id="1333877"/>
    <lineage>
        <taxon>Eukaryota</taxon>
        <taxon>Sar</taxon>
        <taxon>Alveolata</taxon>
        <taxon>Dinophyceae</taxon>
        <taxon>Peridiniales</taxon>
        <taxon>Peridiniales incertae sedis</taxon>
        <taxon>Zooxanthella</taxon>
    </lineage>
</organism>
<dbReference type="SUPFAM" id="SSF54236">
    <property type="entry name" value="Ubiquitin-like"/>
    <property type="match status" value="1"/>
</dbReference>
<dbReference type="InterPro" id="IPR000626">
    <property type="entry name" value="Ubiquitin-like_dom"/>
</dbReference>
<dbReference type="Gene3D" id="4.10.830.10">
    <property type="entry name" value="30s Ribosomal Protein S14, Chain N"/>
    <property type="match status" value="1"/>
</dbReference>
<sequence>MAQAILAQVVVPGRRRLFPKSQSTRRAGMAAALVEAMSELAIAEPEASPEAVPVRFKVSGLDAFDMELDLATTARDIKKLAKEQCGIEPEHMRLIYEGRVLKDSDDLACYKVEGDSAVQIHFTAGHSALLGGSVPQRVQKNPFSTPVRGLPGSKGHRTSRMSGRLGGMALIRKYGILMKRQEFREKAEQIGFVKYR</sequence>
<evidence type="ECO:0000313" key="2">
    <source>
        <dbReference type="EMBL" id="CAD9522764.1"/>
    </source>
</evidence>
<dbReference type="Pfam" id="PF00240">
    <property type="entry name" value="ubiquitin"/>
    <property type="match status" value="1"/>
</dbReference>
<dbReference type="PROSITE" id="PS50053">
    <property type="entry name" value="UBIQUITIN_2"/>
    <property type="match status" value="1"/>
</dbReference>
<proteinExistence type="predicted"/>
<dbReference type="AlphaFoldDB" id="A0A7S2IM47"/>